<sequence>MTENDSDREAHRRCKACGSRPAANDTVCEHCRAVLELPDPAGLVEDQGAAVRRDFERRDGRPTTGGPRADDR</sequence>
<accession>A0ABZ1J7S2</accession>
<keyword evidence="3" id="KW-1185">Reference proteome</keyword>
<feature type="compositionally biased region" description="Basic and acidic residues" evidence="1">
    <location>
        <begin position="51"/>
        <end position="61"/>
    </location>
</feature>
<feature type="compositionally biased region" description="Basic and acidic residues" evidence="1">
    <location>
        <begin position="1"/>
        <end position="10"/>
    </location>
</feature>
<reference evidence="2" key="1">
    <citation type="submission" date="2022-10" db="EMBL/GenBank/DDBJ databases">
        <title>The complete genomes of actinobacterial strains from the NBC collection.</title>
        <authorList>
            <person name="Joergensen T.S."/>
            <person name="Alvarez Arevalo M."/>
            <person name="Sterndorff E.B."/>
            <person name="Faurdal D."/>
            <person name="Vuksanovic O."/>
            <person name="Mourched A.-S."/>
            <person name="Charusanti P."/>
            <person name="Shaw S."/>
            <person name="Blin K."/>
            <person name="Weber T."/>
        </authorList>
    </citation>
    <scope>NUCLEOTIDE SEQUENCE</scope>
    <source>
        <strain evidence="2">NBC_00189</strain>
    </source>
</reference>
<evidence type="ECO:0000313" key="3">
    <source>
        <dbReference type="Proteomes" id="UP001432166"/>
    </source>
</evidence>
<dbReference type="EMBL" id="CP108133">
    <property type="protein sequence ID" value="WTP47425.1"/>
    <property type="molecule type" value="Genomic_DNA"/>
</dbReference>
<feature type="region of interest" description="Disordered" evidence="1">
    <location>
        <begin position="46"/>
        <end position="72"/>
    </location>
</feature>
<proteinExistence type="predicted"/>
<gene>
    <name evidence="2" type="ORF">OG288_03325</name>
</gene>
<dbReference type="Proteomes" id="UP001432166">
    <property type="component" value="Chromosome"/>
</dbReference>
<evidence type="ECO:0000256" key="1">
    <source>
        <dbReference type="SAM" id="MobiDB-lite"/>
    </source>
</evidence>
<evidence type="ECO:0000313" key="2">
    <source>
        <dbReference type="EMBL" id="WTP47425.1"/>
    </source>
</evidence>
<name>A0ABZ1J7S2_9ACTN</name>
<feature type="region of interest" description="Disordered" evidence="1">
    <location>
        <begin position="1"/>
        <end position="22"/>
    </location>
</feature>
<feature type="compositionally biased region" description="Low complexity" evidence="1">
    <location>
        <begin position="62"/>
        <end position="72"/>
    </location>
</feature>
<organism evidence="2 3">
    <name type="scientific">Streptomyces tauricus</name>
    <dbReference type="NCBI Taxonomy" id="68274"/>
    <lineage>
        <taxon>Bacteria</taxon>
        <taxon>Bacillati</taxon>
        <taxon>Actinomycetota</taxon>
        <taxon>Actinomycetes</taxon>
        <taxon>Kitasatosporales</taxon>
        <taxon>Streptomycetaceae</taxon>
        <taxon>Streptomyces</taxon>
        <taxon>Streptomyces aurantiacus group</taxon>
    </lineage>
</organism>
<dbReference type="RefSeq" id="WP_265648464.1">
    <property type="nucleotide sequence ID" value="NZ_CP108133.1"/>
</dbReference>
<protein>
    <submittedName>
        <fullName evidence="2">Uncharacterized protein</fullName>
    </submittedName>
</protein>